<feature type="non-terminal residue" evidence="1">
    <location>
        <position position="1"/>
    </location>
</feature>
<proteinExistence type="predicted"/>
<dbReference type="PANTHER" id="PTHR34754">
    <property type="entry name" value="COILED-COIL DOMAIN-CONTAINING PROTEIN 60"/>
    <property type="match status" value="1"/>
</dbReference>
<name>A0A7L3FU32_9GRUI</name>
<dbReference type="InterPro" id="IPR031526">
    <property type="entry name" value="DUF4698"/>
</dbReference>
<dbReference type="Proteomes" id="UP000557426">
    <property type="component" value="Unassembled WGS sequence"/>
</dbReference>
<evidence type="ECO:0000313" key="1">
    <source>
        <dbReference type="EMBL" id="NXT84452.1"/>
    </source>
</evidence>
<protein>
    <submittedName>
        <fullName evidence="1">CCD60 protein</fullName>
    </submittedName>
</protein>
<accession>A0A7L3FU32</accession>
<gene>
    <name evidence="1" type="primary">Ccdc60</name>
    <name evidence="1" type="ORF">ZAPATR_R12156</name>
</gene>
<reference evidence="1 2" key="1">
    <citation type="submission" date="2019-09" db="EMBL/GenBank/DDBJ databases">
        <title>Bird 10,000 Genomes (B10K) Project - Family phase.</title>
        <authorList>
            <person name="Zhang G."/>
        </authorList>
    </citation>
    <scope>NUCLEOTIDE SEQUENCE [LARGE SCALE GENOMIC DNA]</scope>
    <source>
        <strain evidence="1">B10K-DU-011-47</strain>
        <tissue evidence="1">Mixed tissue sample</tissue>
    </source>
</reference>
<dbReference type="EMBL" id="VZTU01030618">
    <property type="protein sequence ID" value="NXT84452.1"/>
    <property type="molecule type" value="Genomic_DNA"/>
</dbReference>
<comment type="caution">
    <text evidence="1">The sequence shown here is derived from an EMBL/GenBank/DDBJ whole genome shotgun (WGS) entry which is preliminary data.</text>
</comment>
<sequence length="480" mass="55177">RRHLNYVKQGGEYFHILLQESPERKNVVKGAQQAQSMRWRTKFQLPKCPSDVEELEEDINNWSLTEGNHLQNSGKKKKKKMLLRSFAPVSTSVLIPNPPGAKCEYLFQQLCAIHWLLEALTLESSRSMRSILTCWNPKDPGGCKKTVKEIEEEKLATYAWRMVIAKKKKYSQKVHCSPLWRKLIKIPAPSSSQLSNRSSPRGPTPCGSAISIEDEVKISVASPDVTSEPAQANSFTSSPSLQKAIQRIDEEVSKDVPKQEDPVKKIGQQCLPVAQKNSRLNMPFIKDQESIIPRKQRPRRQGVLCFNCSCHISSFIKSKSTLRAEIRQKFTAVHEEAAGSLHDTLVSLERRQEERCFQTYQALEQFKSFRRDMQRVRQLATRAAREQDEHGLNWFPVLLARLPESVKSDRWIQKILKKLEKYGKIPDLKINPDRFLKTLDDLQVGELCSPEIVAAVEFVRENIVQMPEEDFNEWFQTRVA</sequence>
<organism evidence="1 2">
    <name type="scientific">Zapornia atra</name>
    <name type="common">Henderson crake</name>
    <dbReference type="NCBI Taxonomy" id="2585822"/>
    <lineage>
        <taxon>Eukaryota</taxon>
        <taxon>Metazoa</taxon>
        <taxon>Chordata</taxon>
        <taxon>Craniata</taxon>
        <taxon>Vertebrata</taxon>
        <taxon>Euteleostomi</taxon>
        <taxon>Archelosauria</taxon>
        <taxon>Archosauria</taxon>
        <taxon>Dinosauria</taxon>
        <taxon>Saurischia</taxon>
        <taxon>Theropoda</taxon>
        <taxon>Coelurosauria</taxon>
        <taxon>Aves</taxon>
        <taxon>Neognathae</taxon>
        <taxon>Neoaves</taxon>
        <taxon>Gruiformes</taxon>
        <taxon>Rallidae</taxon>
        <taxon>Zapornia</taxon>
    </lineage>
</organism>
<feature type="non-terminal residue" evidence="1">
    <location>
        <position position="480"/>
    </location>
</feature>
<dbReference type="AlphaFoldDB" id="A0A7L3FU32"/>
<keyword evidence="2" id="KW-1185">Reference proteome</keyword>
<dbReference type="PANTHER" id="PTHR34754:SF1">
    <property type="entry name" value="COILED-COIL DOMAIN-CONTAINING PROTEIN 60"/>
    <property type="match status" value="1"/>
</dbReference>
<evidence type="ECO:0000313" key="2">
    <source>
        <dbReference type="Proteomes" id="UP000557426"/>
    </source>
</evidence>
<dbReference type="Pfam" id="PF15769">
    <property type="entry name" value="DUF4698"/>
    <property type="match status" value="1"/>
</dbReference>